<dbReference type="GO" id="GO:0004794">
    <property type="term" value="F:threonine deaminase activity"/>
    <property type="evidence" value="ECO:0007669"/>
    <property type="project" value="UniProtKB-UniRule"/>
</dbReference>
<dbReference type="SUPFAM" id="SSF53686">
    <property type="entry name" value="Tryptophan synthase beta subunit-like PLP-dependent enzymes"/>
    <property type="match status" value="1"/>
</dbReference>
<dbReference type="NCBIfam" id="NF006674">
    <property type="entry name" value="PRK09224.1"/>
    <property type="match status" value="1"/>
</dbReference>
<dbReference type="InterPro" id="IPR036052">
    <property type="entry name" value="TrpB-like_PALP_sf"/>
</dbReference>
<evidence type="ECO:0000313" key="15">
    <source>
        <dbReference type="EMBL" id="HHL42966.1"/>
    </source>
</evidence>
<evidence type="ECO:0000256" key="11">
    <source>
        <dbReference type="ARBA" id="ARBA00023304"/>
    </source>
</evidence>
<dbReference type="InterPro" id="IPR001721">
    <property type="entry name" value="TD_ACT-like"/>
</dbReference>
<evidence type="ECO:0000256" key="2">
    <source>
        <dbReference type="ARBA" id="ARBA00001933"/>
    </source>
</evidence>
<dbReference type="PANTHER" id="PTHR48078">
    <property type="entry name" value="THREONINE DEHYDRATASE, MITOCHONDRIAL-RELATED"/>
    <property type="match status" value="1"/>
</dbReference>
<sequence>MSARGLRNMSYSLKHVAEQIGLADIRPLAKRTHLEFAAQLSDASGQRIWLKREDQQAVFSFKIRGAANRISKLSHKERTRGVVAASAGNHAQGIAAAAAHFNMDAVIFMPITTPSIKTKAVEARGAKIKLVGDSYDEACEAAIEHANKTGALFIHPFDELDVIAGQGTIGQEILDQLATKPAAVYVAVGGGGLIAGIGAYLRIHSPETKIYAVEPEGAATLKTSLSSGKPTALNRVDGFADGVAVKQIGDVTFDLAQKIKPISILVSSDEICAAAKSIFEQTRTVVEPAGALALAGLLAHAQSDEAPRGDVVAIVTGANVNFDRIGHMVERAELGGGREILFAASLPEKPGSFLRFCQALGKHAVSEFNYRYADTKTAHVLVGVKTQSPEEGEALMQAIRDIGMTVTDMSGNALAKEHLRHMVGGRATSKAREEIYSFEFPERPGALRDFLTALDGRWNISLFHYRNHGAAAGQVLCGFQIPNDDAHALEASLQQTGFSMRLETNNPAYQYFLKS</sequence>
<dbReference type="PROSITE" id="PS00165">
    <property type="entry name" value="DEHYDRATASE_SER_THR"/>
    <property type="match status" value="1"/>
</dbReference>
<dbReference type="FunFam" id="3.40.1020.10:FF:000001">
    <property type="entry name" value="L-threonine dehydratase"/>
    <property type="match status" value="1"/>
</dbReference>
<dbReference type="InterPro" id="IPR001926">
    <property type="entry name" value="TrpB-like_PALP"/>
</dbReference>
<dbReference type="GO" id="GO:0009097">
    <property type="term" value="P:isoleucine biosynthetic process"/>
    <property type="evidence" value="ECO:0007669"/>
    <property type="project" value="UniProtKB-UniRule"/>
</dbReference>
<organism evidence="15">
    <name type="scientific">Hellea balneolensis</name>
    <dbReference type="NCBI Taxonomy" id="287478"/>
    <lineage>
        <taxon>Bacteria</taxon>
        <taxon>Pseudomonadati</taxon>
        <taxon>Pseudomonadota</taxon>
        <taxon>Alphaproteobacteria</taxon>
        <taxon>Maricaulales</taxon>
        <taxon>Robiginitomaculaceae</taxon>
        <taxon>Hellea</taxon>
    </lineage>
</organism>
<feature type="domain" description="ACT-like" evidence="14">
    <location>
        <begin position="434"/>
        <end position="505"/>
    </location>
</feature>
<dbReference type="FunFam" id="3.40.50.1100:FF:000005">
    <property type="entry name" value="Threonine dehydratase catabolic"/>
    <property type="match status" value="1"/>
</dbReference>
<dbReference type="Pfam" id="PF00585">
    <property type="entry name" value="Thr_dehydrat_C"/>
    <property type="match status" value="2"/>
</dbReference>
<dbReference type="AlphaFoldDB" id="A0A7C5R465"/>
<dbReference type="Proteomes" id="UP000885830">
    <property type="component" value="Unassembled WGS sequence"/>
</dbReference>
<keyword evidence="6 13" id="KW-0028">Amino-acid biosynthesis</keyword>
<evidence type="ECO:0000259" key="14">
    <source>
        <dbReference type="PROSITE" id="PS51672"/>
    </source>
</evidence>
<dbReference type="Gene3D" id="3.40.1020.10">
    <property type="entry name" value="Biosynthetic Threonine Deaminase, Domain 3"/>
    <property type="match status" value="1"/>
</dbReference>
<accession>A0A7C5R465</accession>
<evidence type="ECO:0000256" key="10">
    <source>
        <dbReference type="ARBA" id="ARBA00023239"/>
    </source>
</evidence>
<reference evidence="15" key="1">
    <citation type="journal article" date="2020" name="mSystems">
        <title>Genome- and Community-Level Interaction Insights into Carbon Utilization and Element Cycling Functions of Hydrothermarchaeota in Hydrothermal Sediment.</title>
        <authorList>
            <person name="Zhou Z."/>
            <person name="Liu Y."/>
            <person name="Xu W."/>
            <person name="Pan J."/>
            <person name="Luo Z.H."/>
            <person name="Li M."/>
        </authorList>
    </citation>
    <scope>NUCLEOTIDE SEQUENCE [LARGE SCALE GENOMIC DNA]</scope>
    <source>
        <strain evidence="15">HyVt-485</strain>
    </source>
</reference>
<dbReference type="CDD" id="cd01562">
    <property type="entry name" value="Thr-dehyd"/>
    <property type="match status" value="1"/>
</dbReference>
<name>A0A7C5R465_9PROT</name>
<dbReference type="InterPro" id="IPR050147">
    <property type="entry name" value="Ser/Thr_Dehydratase"/>
</dbReference>
<evidence type="ECO:0000256" key="5">
    <source>
        <dbReference type="ARBA" id="ARBA00011881"/>
    </source>
</evidence>
<comment type="cofactor">
    <cofactor evidence="2 13">
        <name>pyridoxal 5'-phosphate</name>
        <dbReference type="ChEBI" id="CHEBI:597326"/>
    </cofactor>
</comment>
<dbReference type="PANTHER" id="PTHR48078:SF11">
    <property type="entry name" value="THREONINE DEHYDRATASE, MITOCHONDRIAL"/>
    <property type="match status" value="1"/>
</dbReference>
<evidence type="ECO:0000256" key="1">
    <source>
        <dbReference type="ARBA" id="ARBA00001274"/>
    </source>
</evidence>
<gene>
    <name evidence="13 15" type="primary">ilvA</name>
    <name evidence="15" type="ORF">ENJ42_05050</name>
</gene>
<protein>
    <recommendedName>
        <fullName evidence="13">L-threonine dehydratase</fullName>
        <ecNumber evidence="13">4.3.1.19</ecNumber>
    </recommendedName>
    <alternativeName>
        <fullName evidence="13">Threonine deaminase</fullName>
    </alternativeName>
</protein>
<dbReference type="CDD" id="cd04906">
    <property type="entry name" value="ACT_ThrD-I_1"/>
    <property type="match status" value="1"/>
</dbReference>
<evidence type="ECO:0000256" key="9">
    <source>
        <dbReference type="ARBA" id="ARBA00022898"/>
    </source>
</evidence>
<dbReference type="CDD" id="cd04907">
    <property type="entry name" value="ACT_ThrD-I_2"/>
    <property type="match status" value="1"/>
</dbReference>
<proteinExistence type="inferred from homology"/>
<dbReference type="EMBL" id="DRMJ01000254">
    <property type="protein sequence ID" value="HHL42966.1"/>
    <property type="molecule type" value="Genomic_DNA"/>
</dbReference>
<keyword evidence="9 13" id="KW-0663">Pyridoxal phosphate</keyword>
<dbReference type="InterPro" id="IPR038110">
    <property type="entry name" value="TD_ACT-like_sf"/>
</dbReference>
<evidence type="ECO:0000256" key="13">
    <source>
        <dbReference type="RuleBase" id="RU362012"/>
    </source>
</evidence>
<evidence type="ECO:0000256" key="8">
    <source>
        <dbReference type="ARBA" id="ARBA00022737"/>
    </source>
</evidence>
<evidence type="ECO:0000256" key="4">
    <source>
        <dbReference type="ARBA" id="ARBA00010869"/>
    </source>
</evidence>
<comment type="caution">
    <text evidence="15">The sequence shown here is derived from an EMBL/GenBank/DDBJ whole genome shotgun (WGS) entry which is preliminary data.</text>
</comment>
<dbReference type="SUPFAM" id="SSF55021">
    <property type="entry name" value="ACT-like"/>
    <property type="match status" value="1"/>
</dbReference>
<keyword evidence="8" id="KW-0677">Repeat</keyword>
<dbReference type="InterPro" id="IPR045865">
    <property type="entry name" value="ACT-like_dom_sf"/>
</dbReference>
<dbReference type="UniPathway" id="UPA00047">
    <property type="reaction ID" value="UER00054"/>
</dbReference>
<comment type="catalytic activity">
    <reaction evidence="1 13">
        <text>L-threonine = 2-oxobutanoate + NH4(+)</text>
        <dbReference type="Rhea" id="RHEA:22108"/>
        <dbReference type="ChEBI" id="CHEBI:16763"/>
        <dbReference type="ChEBI" id="CHEBI:28938"/>
        <dbReference type="ChEBI" id="CHEBI:57926"/>
        <dbReference type="EC" id="4.3.1.19"/>
    </reaction>
</comment>
<comment type="similarity">
    <text evidence="4 13">Belongs to the serine/threonine dehydratase family.</text>
</comment>
<dbReference type="InterPro" id="IPR005787">
    <property type="entry name" value="Thr_deHydtase_biosynth"/>
</dbReference>
<dbReference type="EC" id="4.3.1.19" evidence="13"/>
<evidence type="ECO:0000256" key="3">
    <source>
        <dbReference type="ARBA" id="ARBA00004810"/>
    </source>
</evidence>
<dbReference type="Pfam" id="PF00291">
    <property type="entry name" value="PALP"/>
    <property type="match status" value="1"/>
</dbReference>
<evidence type="ECO:0000256" key="6">
    <source>
        <dbReference type="ARBA" id="ARBA00022605"/>
    </source>
</evidence>
<evidence type="ECO:0000256" key="12">
    <source>
        <dbReference type="ARBA" id="ARBA00025527"/>
    </source>
</evidence>
<dbReference type="GO" id="GO:0006565">
    <property type="term" value="P:L-serine catabolic process"/>
    <property type="evidence" value="ECO:0007669"/>
    <property type="project" value="TreeGrafter"/>
</dbReference>
<evidence type="ECO:0000256" key="7">
    <source>
        <dbReference type="ARBA" id="ARBA00022624"/>
    </source>
</evidence>
<dbReference type="GO" id="GO:0006567">
    <property type="term" value="P:L-threonine catabolic process"/>
    <property type="evidence" value="ECO:0007669"/>
    <property type="project" value="TreeGrafter"/>
</dbReference>
<keyword evidence="10 13" id="KW-0456">Lyase</keyword>
<comment type="function">
    <text evidence="12 13">Catalyzes the anaerobic formation of alpha-ketobutyrate and ammonia from threonine in a two-step reaction. The first step involved a dehydration of threonine and a production of enamine intermediates (aminocrotonate), which tautomerizes to its imine form (iminobutyrate). Both intermediates are unstable and short-lived. The second step is the nonenzymatic hydrolysis of the enamine/imine intermediates to form 2-ketobutyrate and free ammonia. In the low water environment of the cell, the second step is accelerated by RidA.</text>
</comment>
<feature type="domain" description="ACT-like" evidence="14">
    <location>
        <begin position="340"/>
        <end position="411"/>
    </location>
</feature>
<dbReference type="Gene3D" id="3.40.50.1100">
    <property type="match status" value="2"/>
</dbReference>
<comment type="subunit">
    <text evidence="5 13">Homotetramer.</text>
</comment>
<keyword evidence="11 13" id="KW-0100">Branched-chain amino acid biosynthesis</keyword>
<dbReference type="NCBIfam" id="TIGR01124">
    <property type="entry name" value="ilvA_2Cterm"/>
    <property type="match status" value="1"/>
</dbReference>
<comment type="pathway">
    <text evidence="3 13">Amino-acid biosynthesis; L-isoleucine biosynthesis; 2-oxobutanoate from L-threonine: step 1/1.</text>
</comment>
<dbReference type="GO" id="GO:0030170">
    <property type="term" value="F:pyridoxal phosphate binding"/>
    <property type="evidence" value="ECO:0007669"/>
    <property type="project" value="InterPro"/>
</dbReference>
<dbReference type="InterPro" id="IPR000634">
    <property type="entry name" value="Ser/Thr_deHydtase_PyrdxlP-BS"/>
</dbReference>
<dbReference type="GO" id="GO:0003941">
    <property type="term" value="F:L-serine ammonia-lyase activity"/>
    <property type="evidence" value="ECO:0007669"/>
    <property type="project" value="TreeGrafter"/>
</dbReference>
<dbReference type="PROSITE" id="PS51672">
    <property type="entry name" value="ACT_LIKE"/>
    <property type="match status" value="2"/>
</dbReference>
<keyword evidence="7 13" id="KW-0412">Isoleucine biosynthesis</keyword>